<evidence type="ECO:0000256" key="1">
    <source>
        <dbReference type="ARBA" id="ARBA00002633"/>
    </source>
</evidence>
<keyword evidence="3 7" id="KW-0689">Ribosomal protein</keyword>
<dbReference type="KEGG" id="kvl:KVU_2114"/>
<comment type="similarity">
    <text evidence="2">Belongs to the universal ribosomal protein uL10 family.</text>
</comment>
<evidence type="ECO:0000313" key="8">
    <source>
        <dbReference type="Proteomes" id="UP000000692"/>
    </source>
</evidence>
<accession>F9Y5M8</accession>
<proteinExistence type="inferred from homology"/>
<keyword evidence="4" id="KW-0687">Ribonucleoprotein</keyword>
<dbReference type="Pfam" id="PF00466">
    <property type="entry name" value="Ribosomal_L10"/>
    <property type="match status" value="1"/>
</dbReference>
<evidence type="ECO:0000313" key="7">
    <source>
        <dbReference type="EMBL" id="AEM41953.1"/>
    </source>
</evidence>
<dbReference type="GO" id="GO:1990904">
    <property type="term" value="C:ribonucleoprotein complex"/>
    <property type="evidence" value="ECO:0007669"/>
    <property type="project" value="UniProtKB-KW"/>
</dbReference>
<dbReference type="InterPro" id="IPR043141">
    <property type="entry name" value="Ribosomal_uL10-like_sf"/>
</dbReference>
<name>F9Y5M8_KETVW</name>
<reference evidence="7 8" key="1">
    <citation type="journal article" date="2011" name="J. Bacteriol.">
        <title>Complete genome sequence of the industrial strain Ketogulonicigenium vulgare WSH-001.</title>
        <authorList>
            <person name="Liu L."/>
            <person name="Li Y."/>
            <person name="Zhang J."/>
            <person name="Zhou Z."/>
            <person name="Liu J."/>
            <person name="Li X."/>
            <person name="Zhou J."/>
            <person name="Du G."/>
            <person name="Wang L."/>
            <person name="Chen J."/>
        </authorList>
    </citation>
    <scope>NUCLEOTIDE SEQUENCE [LARGE SCALE GENOMIC DNA]</scope>
    <source>
        <strain evidence="7 8">WSH-001</strain>
    </source>
</reference>
<keyword evidence="8" id="KW-1185">Reference proteome</keyword>
<evidence type="ECO:0000256" key="4">
    <source>
        <dbReference type="ARBA" id="ARBA00023274"/>
    </source>
</evidence>
<dbReference type="GO" id="GO:0005840">
    <property type="term" value="C:ribosome"/>
    <property type="evidence" value="ECO:0007669"/>
    <property type="project" value="UniProtKB-KW"/>
</dbReference>
<comment type="function">
    <text evidence="1">Forms part of the ribosomal stalk, playing a central role in the interaction of the ribosome with GTP-bound translation factors.</text>
</comment>
<dbReference type="Gene3D" id="6.10.250.290">
    <property type="match status" value="1"/>
</dbReference>
<dbReference type="EMBL" id="CP002018">
    <property type="protein sequence ID" value="AEM41953.1"/>
    <property type="molecule type" value="Genomic_DNA"/>
</dbReference>
<dbReference type="HOGENOM" id="CLU_092227_0_0_5"/>
<sequence length="140" mass="14256">MTVAQMQDLRAKMRDVGGSVRVAKNKLAKIALQGKPCESIADYLTGMTVISYSEDPVAAAKVVDAYAKTNDKLVILGGAMGDSALDPAGVKAVAQLPSREELIAQVVSCIGAPASNIAGAIGAPASNIASILSTIEEKAA</sequence>
<dbReference type="InterPro" id="IPR047865">
    <property type="entry name" value="Ribosomal_uL10_bac_type"/>
</dbReference>
<evidence type="ECO:0000256" key="5">
    <source>
        <dbReference type="ARBA" id="ARBA00035202"/>
    </source>
</evidence>
<dbReference type="eggNOG" id="COG0244">
    <property type="taxonomic scope" value="Bacteria"/>
</dbReference>
<dbReference type="InterPro" id="IPR001790">
    <property type="entry name" value="Ribosomal_uL10"/>
</dbReference>
<protein>
    <recommendedName>
        <fullName evidence="5">Large ribosomal subunit protein uL10</fullName>
    </recommendedName>
    <alternativeName>
        <fullName evidence="6">50S ribosomal protein L10</fullName>
    </alternativeName>
</protein>
<dbReference type="OrthoDB" id="9791972at2"/>
<dbReference type="Proteomes" id="UP000000692">
    <property type="component" value="Chromosome"/>
</dbReference>
<dbReference type="NCBIfam" id="NF000955">
    <property type="entry name" value="PRK00099.1-1"/>
    <property type="match status" value="1"/>
</dbReference>
<dbReference type="Gene3D" id="3.30.70.1730">
    <property type="match status" value="1"/>
</dbReference>
<dbReference type="PATRIC" id="fig|759362.5.peg.2194"/>
<gene>
    <name evidence="7" type="primary">rplJ</name>
    <name evidence="7" type="ordered locus">KVU_2114</name>
</gene>
<dbReference type="PANTHER" id="PTHR11560">
    <property type="entry name" value="39S RIBOSOMAL PROTEIN L10, MITOCHONDRIAL"/>
    <property type="match status" value="1"/>
</dbReference>
<evidence type="ECO:0000256" key="3">
    <source>
        <dbReference type="ARBA" id="ARBA00022980"/>
    </source>
</evidence>
<dbReference type="AlphaFoldDB" id="F9Y5M8"/>
<evidence type="ECO:0000256" key="2">
    <source>
        <dbReference type="ARBA" id="ARBA00008889"/>
    </source>
</evidence>
<dbReference type="CDD" id="cd05797">
    <property type="entry name" value="Ribosomal_L10"/>
    <property type="match status" value="1"/>
</dbReference>
<evidence type="ECO:0000256" key="6">
    <source>
        <dbReference type="ARBA" id="ARBA00035502"/>
    </source>
</evidence>
<organism evidence="7 8">
    <name type="scientific">Ketogulonicigenium vulgare (strain WSH-001)</name>
    <dbReference type="NCBI Taxonomy" id="759362"/>
    <lineage>
        <taxon>Bacteria</taxon>
        <taxon>Pseudomonadati</taxon>
        <taxon>Pseudomonadota</taxon>
        <taxon>Alphaproteobacteria</taxon>
        <taxon>Rhodobacterales</taxon>
        <taxon>Roseobacteraceae</taxon>
        <taxon>Ketogulonicigenium</taxon>
    </lineage>
</organism>
<dbReference type="SUPFAM" id="SSF160369">
    <property type="entry name" value="Ribosomal protein L10-like"/>
    <property type="match status" value="1"/>
</dbReference>